<comment type="similarity">
    <text evidence="7">Belongs to the chloroperoxidase family.</text>
</comment>
<evidence type="ECO:0000256" key="4">
    <source>
        <dbReference type="ARBA" id="ARBA00022723"/>
    </source>
</evidence>
<evidence type="ECO:0000313" key="10">
    <source>
        <dbReference type="Proteomes" id="UP000800036"/>
    </source>
</evidence>
<feature type="non-terminal residue" evidence="9">
    <location>
        <position position="408"/>
    </location>
</feature>
<evidence type="ECO:0000256" key="2">
    <source>
        <dbReference type="ARBA" id="ARBA00022559"/>
    </source>
</evidence>
<dbReference type="SUPFAM" id="SSF47571">
    <property type="entry name" value="Cloroperoxidase"/>
    <property type="match status" value="1"/>
</dbReference>
<accession>A0A6A5V9Y6</accession>
<dbReference type="InterPro" id="IPR000028">
    <property type="entry name" value="Chloroperoxidase"/>
</dbReference>
<keyword evidence="4" id="KW-0479">Metal-binding</keyword>
<dbReference type="AlphaFoldDB" id="A0A6A5V9Y6"/>
<evidence type="ECO:0000256" key="5">
    <source>
        <dbReference type="ARBA" id="ARBA00023002"/>
    </source>
</evidence>
<organism evidence="9 10">
    <name type="scientific">Bimuria novae-zelandiae CBS 107.79</name>
    <dbReference type="NCBI Taxonomy" id="1447943"/>
    <lineage>
        <taxon>Eukaryota</taxon>
        <taxon>Fungi</taxon>
        <taxon>Dikarya</taxon>
        <taxon>Ascomycota</taxon>
        <taxon>Pezizomycotina</taxon>
        <taxon>Dothideomycetes</taxon>
        <taxon>Pleosporomycetidae</taxon>
        <taxon>Pleosporales</taxon>
        <taxon>Massarineae</taxon>
        <taxon>Didymosphaeriaceae</taxon>
        <taxon>Bimuria</taxon>
    </lineage>
</organism>
<proteinExistence type="inferred from homology"/>
<dbReference type="GO" id="GO:0046872">
    <property type="term" value="F:metal ion binding"/>
    <property type="evidence" value="ECO:0007669"/>
    <property type="project" value="UniProtKB-KW"/>
</dbReference>
<keyword evidence="3" id="KW-0349">Heme</keyword>
<dbReference type="GO" id="GO:0004601">
    <property type="term" value="F:peroxidase activity"/>
    <property type="evidence" value="ECO:0007669"/>
    <property type="project" value="UniProtKB-KW"/>
</dbReference>
<keyword evidence="5" id="KW-0560">Oxidoreductase</keyword>
<feature type="domain" description="Heme haloperoxidase family profile" evidence="8">
    <location>
        <begin position="68"/>
        <end position="304"/>
    </location>
</feature>
<evidence type="ECO:0000256" key="6">
    <source>
        <dbReference type="ARBA" id="ARBA00023004"/>
    </source>
</evidence>
<name>A0A6A5V9Y6_9PLEO</name>
<keyword evidence="2 9" id="KW-0575">Peroxidase</keyword>
<reference evidence="9" key="1">
    <citation type="journal article" date="2020" name="Stud. Mycol.">
        <title>101 Dothideomycetes genomes: a test case for predicting lifestyles and emergence of pathogens.</title>
        <authorList>
            <person name="Haridas S."/>
            <person name="Albert R."/>
            <person name="Binder M."/>
            <person name="Bloem J."/>
            <person name="Labutti K."/>
            <person name="Salamov A."/>
            <person name="Andreopoulos B."/>
            <person name="Baker S."/>
            <person name="Barry K."/>
            <person name="Bills G."/>
            <person name="Bluhm B."/>
            <person name="Cannon C."/>
            <person name="Castanera R."/>
            <person name="Culley D."/>
            <person name="Daum C."/>
            <person name="Ezra D."/>
            <person name="Gonzalez J."/>
            <person name="Henrissat B."/>
            <person name="Kuo A."/>
            <person name="Liang C."/>
            <person name="Lipzen A."/>
            <person name="Lutzoni F."/>
            <person name="Magnuson J."/>
            <person name="Mondo S."/>
            <person name="Nolan M."/>
            <person name="Ohm R."/>
            <person name="Pangilinan J."/>
            <person name="Park H.-J."/>
            <person name="Ramirez L."/>
            <person name="Alfaro M."/>
            <person name="Sun H."/>
            <person name="Tritt A."/>
            <person name="Yoshinaga Y."/>
            <person name="Zwiers L.-H."/>
            <person name="Turgeon B."/>
            <person name="Goodwin S."/>
            <person name="Spatafora J."/>
            <person name="Crous P."/>
            <person name="Grigoriev I."/>
        </authorList>
    </citation>
    <scope>NUCLEOTIDE SEQUENCE</scope>
    <source>
        <strain evidence="9">CBS 107.79</strain>
    </source>
</reference>
<dbReference type="PROSITE" id="PS51405">
    <property type="entry name" value="HEME_HALOPEROXIDASE"/>
    <property type="match status" value="1"/>
</dbReference>
<comment type="cofactor">
    <cofactor evidence="1">
        <name>heme b</name>
        <dbReference type="ChEBI" id="CHEBI:60344"/>
    </cofactor>
</comment>
<keyword evidence="6" id="KW-0408">Iron</keyword>
<feature type="non-terminal residue" evidence="9">
    <location>
        <position position="1"/>
    </location>
</feature>
<evidence type="ECO:0000256" key="7">
    <source>
        <dbReference type="ARBA" id="ARBA00025795"/>
    </source>
</evidence>
<evidence type="ECO:0000259" key="8">
    <source>
        <dbReference type="PROSITE" id="PS51405"/>
    </source>
</evidence>
<evidence type="ECO:0000256" key="1">
    <source>
        <dbReference type="ARBA" id="ARBA00001970"/>
    </source>
</evidence>
<dbReference type="PANTHER" id="PTHR33577">
    <property type="entry name" value="STERIGMATOCYSTIN BIOSYNTHESIS PEROXIDASE STCC-RELATED"/>
    <property type="match status" value="1"/>
</dbReference>
<evidence type="ECO:0000313" key="9">
    <source>
        <dbReference type="EMBL" id="KAF1973925.1"/>
    </source>
</evidence>
<evidence type="ECO:0000256" key="3">
    <source>
        <dbReference type="ARBA" id="ARBA00022617"/>
    </source>
</evidence>
<dbReference type="Proteomes" id="UP000800036">
    <property type="component" value="Unassembled WGS sequence"/>
</dbReference>
<gene>
    <name evidence="9" type="ORF">BU23DRAFT_387257</name>
</gene>
<dbReference type="OrthoDB" id="407298at2759"/>
<dbReference type="InterPro" id="IPR036851">
    <property type="entry name" value="Chloroperoxidase-like_sf"/>
</dbReference>
<dbReference type="Gene3D" id="1.10.489.10">
    <property type="entry name" value="Chloroperoxidase-like"/>
    <property type="match status" value="1"/>
</dbReference>
<sequence length="408" mass="43978">LTILPLVACFPGIHPNLTPHPEDTKRQTQTPISVRQPAFLSGRKNTGVFNDAPTFNAAVQCIDVKPGSGHEFRAPGANDERGPCPALNAAANHGFLPRSGIVSASQVVVGLKEAFNVGFNFAFGGSVLGIVYGGDIVSKTWSIGGAYAASVPLLSEAPGLLGTHGKYEGDGSPSRADAYFHNGNVNVFDYEHFTHMYELGTEYTHDLLAAHAEYRQQHSMQKNPYFFLNPVNFLLLPGANGLIINIFSNHSAETPGGTLNHEVLKSFFAVTGEPGSFVWKEGHERIPENWCKRPDDLGFEHIAADALVNNAMYPGQIAVGGNLGKVNTFTGVELGKLTGGTYDAKALLEGDNLACFVLQASQQAMPGQLKGPLNLVDELLRWVTDQLEPLTSKLSCPQLSNFRKEMFA</sequence>
<protein>
    <submittedName>
        <fullName evidence="9">Cloroperoxidase</fullName>
    </submittedName>
</protein>
<dbReference type="EMBL" id="ML976678">
    <property type="protein sequence ID" value="KAF1973925.1"/>
    <property type="molecule type" value="Genomic_DNA"/>
</dbReference>
<dbReference type="PANTHER" id="PTHR33577:SF1">
    <property type="entry name" value="HEME HALOPEROXIDASE FAMILY PROFILE DOMAIN-CONTAINING PROTEIN"/>
    <property type="match status" value="1"/>
</dbReference>
<dbReference type="Pfam" id="PF01328">
    <property type="entry name" value="Peroxidase_2"/>
    <property type="match status" value="1"/>
</dbReference>
<keyword evidence="10" id="KW-1185">Reference proteome</keyword>